<dbReference type="Gene3D" id="3.90.1750.20">
    <property type="entry name" value="Putative Large Serine Recombinase, Chain B, Domain 2"/>
    <property type="match status" value="1"/>
</dbReference>
<dbReference type="InterPro" id="IPR025827">
    <property type="entry name" value="Zn_ribbon_recom_dom"/>
</dbReference>
<keyword evidence="3" id="KW-0175">Coiled coil</keyword>
<dbReference type="PANTHER" id="PTHR30461">
    <property type="entry name" value="DNA-INVERTASE FROM LAMBDOID PROPHAGE"/>
    <property type="match status" value="1"/>
</dbReference>
<dbReference type="SMART" id="SM00857">
    <property type="entry name" value="Resolvase"/>
    <property type="match status" value="1"/>
</dbReference>
<organism evidence="5 6">
    <name type="scientific">Archangium gephyra</name>
    <dbReference type="NCBI Taxonomy" id="48"/>
    <lineage>
        <taxon>Bacteria</taxon>
        <taxon>Pseudomonadati</taxon>
        <taxon>Myxococcota</taxon>
        <taxon>Myxococcia</taxon>
        <taxon>Myxococcales</taxon>
        <taxon>Cystobacterineae</taxon>
        <taxon>Archangiaceae</taxon>
        <taxon>Archangium</taxon>
    </lineage>
</organism>
<dbReference type="InterPro" id="IPR038109">
    <property type="entry name" value="DNA_bind_recomb_sf"/>
</dbReference>
<evidence type="ECO:0000256" key="1">
    <source>
        <dbReference type="ARBA" id="ARBA00023125"/>
    </source>
</evidence>
<sequence>MPRAYSYLRFSTPEQMKGDSFRRQTDAARKYASAHGLELDDKLTFNDLGKSAYRGSNMEAGGQLNAFLTAVQDRKVEPGSYLLMESLDRMSRQAPMLALGPLTMLLQLGITVVTLNDGQVYSLERMMKDNMALMYALMGFIRAHDESEHKSFRLKGVWSQKRLKASEKKPMTANVPTWLRLDKETGKIHVIEEYAGVVRRIFRDYLDGRGAAAIVKALNREGVPVFSREGRNGLQAKRWHLSYIRRILDNPAVIGAFTTHTTEHDGRKKTRRKAGDPIPGYFPAIVDEDTFKRVQALRLGTHSPLRGKNANRGDLKNLFGGLIRCGRCDSAMHYVNKGRSKAGRKYVYLLCAKARYGAGCTFTLVPYERVESTFIDKAPQVLVMAPGDFENTELHEEIRQVETTLEAIGYKLSDLAEAYAQTKLQTLFVKMKELEDEQKELGTQRDNLHHRAGIVEDRSVTKRIGELEEALQSATLDRRKVNALMRMVFSEVTLNPDTCTVDVTWKNGIRGESLLYWFPTETAKAA</sequence>
<name>A0ABX9JQA8_9BACT</name>
<protein>
    <submittedName>
        <fullName evidence="5">DNA invertase Pin-like site-specific DNA recombinase</fullName>
    </submittedName>
</protein>
<dbReference type="SUPFAM" id="SSF53041">
    <property type="entry name" value="Resolvase-like"/>
    <property type="match status" value="1"/>
</dbReference>
<evidence type="ECO:0000256" key="2">
    <source>
        <dbReference type="ARBA" id="ARBA00023172"/>
    </source>
</evidence>
<dbReference type="Proteomes" id="UP000256345">
    <property type="component" value="Unassembled WGS sequence"/>
</dbReference>
<dbReference type="InterPro" id="IPR050639">
    <property type="entry name" value="SSR_resolvase"/>
</dbReference>
<dbReference type="Pfam" id="PF13408">
    <property type="entry name" value="Zn_ribbon_recom"/>
    <property type="match status" value="1"/>
</dbReference>
<feature type="coiled-coil region" evidence="3">
    <location>
        <begin position="424"/>
        <end position="451"/>
    </location>
</feature>
<dbReference type="InterPro" id="IPR011109">
    <property type="entry name" value="DNA_bind_recombinase_dom"/>
</dbReference>
<dbReference type="InterPro" id="IPR036162">
    <property type="entry name" value="Resolvase-like_N_sf"/>
</dbReference>
<reference evidence="5 6" key="1">
    <citation type="submission" date="2018-08" db="EMBL/GenBank/DDBJ databases">
        <title>Genomic Encyclopedia of Archaeal and Bacterial Type Strains, Phase II (KMG-II): from individual species to whole genera.</title>
        <authorList>
            <person name="Goeker M."/>
        </authorList>
    </citation>
    <scope>NUCLEOTIDE SEQUENCE [LARGE SCALE GENOMIC DNA]</scope>
    <source>
        <strain evidence="5 6">DSM 2261</strain>
    </source>
</reference>
<comment type="caution">
    <text evidence="5">The sequence shown here is derived from an EMBL/GenBank/DDBJ whole genome shotgun (WGS) entry which is preliminary data.</text>
</comment>
<dbReference type="RefSeq" id="WP_053066385.1">
    <property type="nucleotide sequence ID" value="NZ_CP011509.1"/>
</dbReference>
<keyword evidence="1" id="KW-0238">DNA-binding</keyword>
<dbReference type="Gene3D" id="3.40.50.1390">
    <property type="entry name" value="Resolvase, N-terminal catalytic domain"/>
    <property type="match status" value="1"/>
</dbReference>
<dbReference type="EMBL" id="QUMU01000014">
    <property type="protein sequence ID" value="REG24416.1"/>
    <property type="molecule type" value="Genomic_DNA"/>
</dbReference>
<keyword evidence="2" id="KW-0233">DNA recombination</keyword>
<evidence type="ECO:0000256" key="3">
    <source>
        <dbReference type="SAM" id="Coils"/>
    </source>
</evidence>
<dbReference type="Pfam" id="PF00239">
    <property type="entry name" value="Resolvase"/>
    <property type="match status" value="1"/>
</dbReference>
<dbReference type="PANTHER" id="PTHR30461:SF2">
    <property type="entry name" value="SERINE RECOMBINASE PINE-RELATED"/>
    <property type="match status" value="1"/>
</dbReference>
<accession>A0ABX9JQA8</accession>
<dbReference type="PROSITE" id="PS51737">
    <property type="entry name" value="RECOMBINASE_DNA_BIND"/>
    <property type="match status" value="1"/>
</dbReference>
<keyword evidence="6" id="KW-1185">Reference proteome</keyword>
<dbReference type="InterPro" id="IPR006119">
    <property type="entry name" value="Resolv_N"/>
</dbReference>
<evidence type="ECO:0000259" key="4">
    <source>
        <dbReference type="PROSITE" id="PS51737"/>
    </source>
</evidence>
<evidence type="ECO:0000313" key="6">
    <source>
        <dbReference type="Proteomes" id="UP000256345"/>
    </source>
</evidence>
<evidence type="ECO:0000313" key="5">
    <source>
        <dbReference type="EMBL" id="REG24416.1"/>
    </source>
</evidence>
<gene>
    <name evidence="5" type="ORF">ATI61_11424</name>
</gene>
<feature type="domain" description="Recombinase" evidence="4">
    <location>
        <begin position="177"/>
        <end position="304"/>
    </location>
</feature>
<dbReference type="CDD" id="cd00338">
    <property type="entry name" value="Ser_Recombinase"/>
    <property type="match status" value="1"/>
</dbReference>
<proteinExistence type="predicted"/>
<dbReference type="Pfam" id="PF07508">
    <property type="entry name" value="Recombinase"/>
    <property type="match status" value="1"/>
</dbReference>